<dbReference type="InterPro" id="IPR014710">
    <property type="entry name" value="RmlC-like_jellyroll"/>
</dbReference>
<reference evidence="2 3" key="1">
    <citation type="submission" date="2019-12" db="EMBL/GenBank/DDBJ databases">
        <title>Maritimibacter sp. nov. sp. isolated from sea sand.</title>
        <authorList>
            <person name="Kim J."/>
            <person name="Jeong S.E."/>
            <person name="Jung H.S."/>
            <person name="Jeon C.O."/>
        </authorList>
    </citation>
    <scope>NUCLEOTIDE SEQUENCE [LARGE SCALE GENOMIC DNA]</scope>
    <source>
        <strain evidence="2 3">DP07</strain>
    </source>
</reference>
<dbReference type="RefSeq" id="WP_161349854.1">
    <property type="nucleotide sequence ID" value="NZ_WTUX01000005.1"/>
</dbReference>
<sequence>MTNKASRAANRPPVLIRAADGAHREGPWNGSVSAEALGTDTFVLFPRFEEVGAGPVLHVHPYDEIFVVTKGRARFTVGEETFVAEEGDVAVAPANTPHKFANAGPGPLHTMDIHLSAEWIQYDLHDPEAG</sequence>
<proteinExistence type="predicted"/>
<dbReference type="AlphaFoldDB" id="A0A845M054"/>
<dbReference type="InterPro" id="IPR053146">
    <property type="entry name" value="QDO-like"/>
</dbReference>
<gene>
    <name evidence="2" type="ORF">GQE99_01700</name>
</gene>
<evidence type="ECO:0000313" key="3">
    <source>
        <dbReference type="Proteomes" id="UP000467322"/>
    </source>
</evidence>
<organism evidence="2 3">
    <name type="scientific">Maritimibacter harenae</name>
    <dbReference type="NCBI Taxonomy" id="2606218"/>
    <lineage>
        <taxon>Bacteria</taxon>
        <taxon>Pseudomonadati</taxon>
        <taxon>Pseudomonadota</taxon>
        <taxon>Alphaproteobacteria</taxon>
        <taxon>Rhodobacterales</taxon>
        <taxon>Roseobacteraceae</taxon>
        <taxon>Maritimibacter</taxon>
    </lineage>
</organism>
<dbReference type="Pfam" id="PF07883">
    <property type="entry name" value="Cupin_2"/>
    <property type="match status" value="1"/>
</dbReference>
<protein>
    <submittedName>
        <fullName evidence="2">Cupin domain-containing protein</fullName>
    </submittedName>
</protein>
<comment type="caution">
    <text evidence="2">The sequence shown here is derived from an EMBL/GenBank/DDBJ whole genome shotgun (WGS) entry which is preliminary data.</text>
</comment>
<feature type="domain" description="Cupin type-2" evidence="1">
    <location>
        <begin position="51"/>
        <end position="113"/>
    </location>
</feature>
<evidence type="ECO:0000313" key="2">
    <source>
        <dbReference type="EMBL" id="MZR11728.1"/>
    </source>
</evidence>
<dbReference type="InterPro" id="IPR011051">
    <property type="entry name" value="RmlC_Cupin_sf"/>
</dbReference>
<accession>A0A845M054</accession>
<dbReference type="EMBL" id="WTUX01000005">
    <property type="protein sequence ID" value="MZR11728.1"/>
    <property type="molecule type" value="Genomic_DNA"/>
</dbReference>
<dbReference type="SUPFAM" id="SSF51182">
    <property type="entry name" value="RmlC-like cupins"/>
    <property type="match status" value="1"/>
</dbReference>
<dbReference type="Proteomes" id="UP000467322">
    <property type="component" value="Unassembled WGS sequence"/>
</dbReference>
<dbReference type="PANTHER" id="PTHR36440">
    <property type="entry name" value="PUTATIVE (AFU_ORTHOLOGUE AFUA_8G07350)-RELATED"/>
    <property type="match status" value="1"/>
</dbReference>
<keyword evidence="3" id="KW-1185">Reference proteome</keyword>
<dbReference type="PANTHER" id="PTHR36440:SF1">
    <property type="entry name" value="PUTATIVE (AFU_ORTHOLOGUE AFUA_8G07350)-RELATED"/>
    <property type="match status" value="1"/>
</dbReference>
<evidence type="ECO:0000259" key="1">
    <source>
        <dbReference type="Pfam" id="PF07883"/>
    </source>
</evidence>
<dbReference type="InterPro" id="IPR013096">
    <property type="entry name" value="Cupin_2"/>
</dbReference>
<dbReference type="Gene3D" id="2.60.120.10">
    <property type="entry name" value="Jelly Rolls"/>
    <property type="match status" value="1"/>
</dbReference>
<name>A0A845M054_9RHOB</name>